<dbReference type="GO" id="GO:0000978">
    <property type="term" value="F:RNA polymerase II cis-regulatory region sequence-specific DNA binding"/>
    <property type="evidence" value="ECO:0007669"/>
    <property type="project" value="TreeGrafter"/>
</dbReference>
<dbReference type="Pfam" id="PF00096">
    <property type="entry name" value="zf-C2H2"/>
    <property type="match status" value="3"/>
</dbReference>
<dbReference type="GO" id="GO:0008270">
    <property type="term" value="F:zinc ion binding"/>
    <property type="evidence" value="ECO:0007669"/>
    <property type="project" value="UniProtKB-KW"/>
</dbReference>
<dbReference type="PANTHER" id="PTHR24399:SF70">
    <property type="entry name" value="C2H2-TYPE DOMAIN-CONTAINING PROTEIN"/>
    <property type="match status" value="1"/>
</dbReference>
<evidence type="ECO:0000256" key="8">
    <source>
        <dbReference type="ARBA" id="ARBA00023242"/>
    </source>
</evidence>
<feature type="compositionally biased region" description="Basic and acidic residues" evidence="10">
    <location>
        <begin position="149"/>
        <end position="162"/>
    </location>
</feature>
<proteinExistence type="predicted"/>
<evidence type="ECO:0000256" key="10">
    <source>
        <dbReference type="SAM" id="MobiDB-lite"/>
    </source>
</evidence>
<evidence type="ECO:0000256" key="9">
    <source>
        <dbReference type="PROSITE-ProRule" id="PRU00042"/>
    </source>
</evidence>
<dbReference type="AlphaFoldDB" id="A0A1Q3F1T7"/>
<dbReference type="PANTHER" id="PTHR24399">
    <property type="entry name" value="ZINC FINGER AND BTB DOMAIN-CONTAINING"/>
    <property type="match status" value="1"/>
</dbReference>
<dbReference type="FunFam" id="3.30.160.60:FF:000100">
    <property type="entry name" value="Zinc finger 45-like"/>
    <property type="match status" value="1"/>
</dbReference>
<feature type="domain" description="C2H2-type" evidence="11">
    <location>
        <begin position="357"/>
        <end position="384"/>
    </location>
</feature>
<feature type="domain" description="C2H2-type" evidence="11">
    <location>
        <begin position="385"/>
        <end position="412"/>
    </location>
</feature>
<keyword evidence="3" id="KW-0677">Repeat</keyword>
<keyword evidence="5" id="KW-0862">Zinc</keyword>
<dbReference type="InterPro" id="IPR036236">
    <property type="entry name" value="Znf_C2H2_sf"/>
</dbReference>
<dbReference type="FunFam" id="3.30.160.60:FF:000446">
    <property type="entry name" value="Zinc finger protein"/>
    <property type="match status" value="1"/>
</dbReference>
<dbReference type="Pfam" id="PF07776">
    <property type="entry name" value="zf-AD"/>
    <property type="match status" value="1"/>
</dbReference>
<evidence type="ECO:0000256" key="3">
    <source>
        <dbReference type="ARBA" id="ARBA00022737"/>
    </source>
</evidence>
<dbReference type="EMBL" id="GFDL01013522">
    <property type="protein sequence ID" value="JAV21523.1"/>
    <property type="molecule type" value="Transcribed_RNA"/>
</dbReference>
<dbReference type="InterPro" id="IPR012934">
    <property type="entry name" value="Znf_AD"/>
</dbReference>
<dbReference type="SUPFAM" id="SSF57667">
    <property type="entry name" value="beta-beta-alpha zinc fingers"/>
    <property type="match status" value="5"/>
</dbReference>
<evidence type="ECO:0000256" key="6">
    <source>
        <dbReference type="ARBA" id="ARBA00023015"/>
    </source>
</evidence>
<dbReference type="SMART" id="SM00355">
    <property type="entry name" value="ZnF_C2H2"/>
    <property type="match status" value="12"/>
</dbReference>
<accession>A0A1Q3F1T7</accession>
<feature type="domain" description="C2H2-type" evidence="11">
    <location>
        <begin position="498"/>
        <end position="527"/>
    </location>
</feature>
<reference evidence="12" key="1">
    <citation type="submission" date="2017-01" db="EMBL/GenBank/DDBJ databases">
        <title>A deep insight into the sialotranscriptome of adult male and female Cluex tarsalis mosquitoes.</title>
        <authorList>
            <person name="Ribeiro J.M."/>
            <person name="Moreira F."/>
            <person name="Bernard K.A."/>
            <person name="Calvo E."/>
        </authorList>
    </citation>
    <scope>NUCLEOTIDE SEQUENCE</scope>
    <source>
        <strain evidence="12">Kern County</strain>
        <tissue evidence="12">Salivary glands</tissue>
    </source>
</reference>
<sequence>MSISTTDMTAYCRVCMAAPEALSNSGRFTSLYECSSSSSSADQPSLHSMLSAICAPIFAKPTPEESTPKWPANACETCRNAIVAAFKLHQQCIETDRQLNKLFAVKLEVEEEVAEDDDNKDNIGDPLEEIKVEPLEVMMVELDGDEATADEKSDDGGDKSSDSDWEEDDIEKRTCKLCSTVVDKVSMLSKHMKKEHSDRPHVCRICSESFKSYSGLQYHKVTHKGPATCEQCGKTFVTKGSLNNHQKLGHCHGKKYPFAAEAGKNKTSSKNDQSKTCKVCGEVQKNAYALNVHVKKLHADVVLHCDECNLVFFKPYGLEKHKKSHASGQFSVCKICKEEFPTRDAMRYHLRNHDGPFNCTVCDKLIHTKTALATHMKRHSGHKPFTCDACPMKFFSKMEKIQHMVTHTKVRDHVCDLCGSGFTKSDSLIKHKIRVHEKLRPFPCTLCTLKFANSHQLQRHMRTHTGEKPYKCHYCDRAYSQSNDLVKHTRIHVGEKPYACDRCDESYRLLTELRQHYQVHVQAGDDPKLPDELSFTSVATLNRRFDKERQQQKRGEAATESV</sequence>
<feature type="domain" description="C2H2-type" evidence="11">
    <location>
        <begin position="470"/>
        <end position="497"/>
    </location>
</feature>
<keyword evidence="2" id="KW-0479">Metal-binding</keyword>
<evidence type="ECO:0000256" key="5">
    <source>
        <dbReference type="ARBA" id="ARBA00022833"/>
    </source>
</evidence>
<keyword evidence="7" id="KW-0804">Transcription</keyword>
<evidence type="ECO:0000256" key="4">
    <source>
        <dbReference type="ARBA" id="ARBA00022771"/>
    </source>
</evidence>
<dbReference type="FunFam" id="3.30.160.60:FF:000072">
    <property type="entry name" value="zinc finger protein 143 isoform X1"/>
    <property type="match status" value="1"/>
</dbReference>
<dbReference type="FunFam" id="3.30.160.60:FF:000557">
    <property type="entry name" value="zinc finger and SCAN domain-containing protein 29"/>
    <property type="match status" value="1"/>
</dbReference>
<feature type="domain" description="C2H2-type" evidence="11">
    <location>
        <begin position="331"/>
        <end position="358"/>
    </location>
</feature>
<evidence type="ECO:0000256" key="1">
    <source>
        <dbReference type="ARBA" id="ARBA00004123"/>
    </source>
</evidence>
<feature type="region of interest" description="Disordered" evidence="10">
    <location>
        <begin position="146"/>
        <end position="167"/>
    </location>
</feature>
<keyword evidence="4 9" id="KW-0863">Zinc-finger</keyword>
<dbReference type="InterPro" id="IPR013087">
    <property type="entry name" value="Znf_C2H2_type"/>
</dbReference>
<name>A0A1Q3F1T7_CULTA</name>
<evidence type="ECO:0000313" key="12">
    <source>
        <dbReference type="EMBL" id="JAV21523.1"/>
    </source>
</evidence>
<dbReference type="GO" id="GO:0005654">
    <property type="term" value="C:nucleoplasm"/>
    <property type="evidence" value="ECO:0007669"/>
    <property type="project" value="TreeGrafter"/>
</dbReference>
<feature type="domain" description="C2H2-type" evidence="11">
    <location>
        <begin position="413"/>
        <end position="441"/>
    </location>
</feature>
<dbReference type="PROSITE" id="PS00028">
    <property type="entry name" value="ZINC_FINGER_C2H2_1"/>
    <property type="match status" value="10"/>
</dbReference>
<keyword evidence="8" id="KW-0539">Nucleus</keyword>
<comment type="subcellular location">
    <subcellularLocation>
        <location evidence="1">Nucleus</location>
    </subcellularLocation>
</comment>
<dbReference type="Gene3D" id="3.30.160.60">
    <property type="entry name" value="Classic Zinc Finger"/>
    <property type="match status" value="9"/>
</dbReference>
<keyword evidence="6" id="KW-0805">Transcription regulation</keyword>
<dbReference type="SMART" id="SM00868">
    <property type="entry name" value="zf-AD"/>
    <property type="match status" value="1"/>
</dbReference>
<feature type="domain" description="C2H2-type" evidence="11">
    <location>
        <begin position="303"/>
        <end position="330"/>
    </location>
</feature>
<dbReference type="GO" id="GO:0001227">
    <property type="term" value="F:DNA-binding transcription repressor activity, RNA polymerase II-specific"/>
    <property type="evidence" value="ECO:0007669"/>
    <property type="project" value="TreeGrafter"/>
</dbReference>
<feature type="domain" description="C2H2-type" evidence="11">
    <location>
        <begin position="227"/>
        <end position="257"/>
    </location>
</feature>
<protein>
    <recommendedName>
        <fullName evidence="11">C2H2-type domain-containing protein</fullName>
    </recommendedName>
</protein>
<dbReference type="PROSITE" id="PS50157">
    <property type="entry name" value="ZINC_FINGER_C2H2_2"/>
    <property type="match status" value="10"/>
</dbReference>
<dbReference type="Pfam" id="PF13912">
    <property type="entry name" value="zf-C2H2_6"/>
    <property type="match status" value="5"/>
</dbReference>
<evidence type="ECO:0000256" key="2">
    <source>
        <dbReference type="ARBA" id="ARBA00022723"/>
    </source>
</evidence>
<evidence type="ECO:0000256" key="7">
    <source>
        <dbReference type="ARBA" id="ARBA00023163"/>
    </source>
</evidence>
<organism evidence="12">
    <name type="scientific">Culex tarsalis</name>
    <name type="common">Encephalitis mosquito</name>
    <dbReference type="NCBI Taxonomy" id="7177"/>
    <lineage>
        <taxon>Eukaryota</taxon>
        <taxon>Metazoa</taxon>
        <taxon>Ecdysozoa</taxon>
        <taxon>Arthropoda</taxon>
        <taxon>Hexapoda</taxon>
        <taxon>Insecta</taxon>
        <taxon>Pterygota</taxon>
        <taxon>Neoptera</taxon>
        <taxon>Endopterygota</taxon>
        <taxon>Diptera</taxon>
        <taxon>Nematocera</taxon>
        <taxon>Culicoidea</taxon>
        <taxon>Culicidae</taxon>
        <taxon>Culicinae</taxon>
        <taxon>Culicini</taxon>
        <taxon>Culex</taxon>
        <taxon>Culex</taxon>
    </lineage>
</organism>
<feature type="domain" description="C2H2-type" evidence="11">
    <location>
        <begin position="442"/>
        <end position="469"/>
    </location>
</feature>
<feature type="domain" description="C2H2-type" evidence="11">
    <location>
        <begin position="201"/>
        <end position="228"/>
    </location>
</feature>
<evidence type="ECO:0000259" key="11">
    <source>
        <dbReference type="PROSITE" id="PS50157"/>
    </source>
</evidence>